<accession>A0A507R3B1</accession>
<feature type="transmembrane region" description="Helical" evidence="2">
    <location>
        <begin position="119"/>
        <end position="136"/>
    </location>
</feature>
<feature type="region of interest" description="Disordered" evidence="1">
    <location>
        <begin position="1"/>
        <end position="57"/>
    </location>
</feature>
<dbReference type="STRING" id="5098.A0A507R3B1"/>
<dbReference type="EMBL" id="VIFY01000025">
    <property type="protein sequence ID" value="TQB74967.1"/>
    <property type="molecule type" value="Genomic_DNA"/>
</dbReference>
<dbReference type="AlphaFoldDB" id="A0A507R3B1"/>
<reference evidence="4 5" key="1">
    <citation type="submission" date="2019-06" db="EMBL/GenBank/DDBJ databases">
        <title>Wine fermentation using esterase from Monascus purpureus.</title>
        <authorList>
            <person name="Geng C."/>
            <person name="Zhang Y."/>
        </authorList>
    </citation>
    <scope>NUCLEOTIDE SEQUENCE [LARGE SCALE GENOMIC DNA]</scope>
    <source>
        <strain evidence="4">HQ1</strain>
    </source>
</reference>
<feature type="transmembrane region" description="Helical" evidence="2">
    <location>
        <begin position="79"/>
        <end position="99"/>
    </location>
</feature>
<dbReference type="InterPro" id="IPR034804">
    <property type="entry name" value="SQR/QFR_C/D"/>
</dbReference>
<feature type="transmembrane region" description="Helical" evidence="2">
    <location>
        <begin position="171"/>
        <end position="193"/>
    </location>
</feature>
<keyword evidence="2" id="KW-0812">Transmembrane</keyword>
<evidence type="ECO:0000256" key="2">
    <source>
        <dbReference type="SAM" id="Phobius"/>
    </source>
</evidence>
<dbReference type="Proteomes" id="UP000319663">
    <property type="component" value="Unassembled WGS sequence"/>
</dbReference>
<dbReference type="InterPro" id="IPR012472">
    <property type="entry name" value="MCP1_TM"/>
</dbReference>
<gene>
    <name evidence="4" type="primary">TRM1</name>
    <name evidence="4" type="ORF">MPDQ_004000</name>
</gene>
<evidence type="ECO:0000256" key="1">
    <source>
        <dbReference type="SAM" id="MobiDB-lite"/>
    </source>
</evidence>
<name>A0A507R3B1_MONPU</name>
<comment type="caution">
    <text evidence="4">The sequence shown here is derived from an EMBL/GenBank/DDBJ whole genome shotgun (WGS) entry which is preliminary data.</text>
</comment>
<dbReference type="Pfam" id="PF07950">
    <property type="entry name" value="MCP1_TM"/>
    <property type="match status" value="1"/>
</dbReference>
<keyword evidence="4" id="KW-0489">Methyltransferase</keyword>
<organism evidence="4 5">
    <name type="scientific">Monascus purpureus</name>
    <name type="common">Red mold</name>
    <name type="synonym">Monascus anka</name>
    <dbReference type="NCBI Taxonomy" id="5098"/>
    <lineage>
        <taxon>Eukaryota</taxon>
        <taxon>Fungi</taxon>
        <taxon>Dikarya</taxon>
        <taxon>Ascomycota</taxon>
        <taxon>Pezizomycotina</taxon>
        <taxon>Eurotiomycetes</taxon>
        <taxon>Eurotiomycetidae</taxon>
        <taxon>Eurotiales</taxon>
        <taxon>Aspergillaceae</taxon>
        <taxon>Monascus</taxon>
    </lineage>
</organism>
<feature type="compositionally biased region" description="Polar residues" evidence="1">
    <location>
        <begin position="1"/>
        <end position="17"/>
    </location>
</feature>
<keyword evidence="2" id="KW-0472">Membrane</keyword>
<dbReference type="GO" id="GO:0007005">
    <property type="term" value="P:mitochondrion organization"/>
    <property type="evidence" value="ECO:0007669"/>
    <property type="project" value="TreeGrafter"/>
</dbReference>
<dbReference type="PANTHER" id="PTHR38409">
    <property type="entry name" value="MDM10-COMPLEMENTING PROTEIN 1"/>
    <property type="match status" value="1"/>
</dbReference>
<evidence type="ECO:0000313" key="4">
    <source>
        <dbReference type="EMBL" id="TQB74967.1"/>
    </source>
</evidence>
<dbReference type="PANTHER" id="PTHR38409:SF1">
    <property type="entry name" value="MITOCHONDRIAL ADAPTER PROTEIN MCP1"/>
    <property type="match status" value="1"/>
</dbReference>
<evidence type="ECO:0000259" key="3">
    <source>
        <dbReference type="Pfam" id="PF07950"/>
    </source>
</evidence>
<dbReference type="GO" id="GO:0032259">
    <property type="term" value="P:methylation"/>
    <property type="evidence" value="ECO:0007669"/>
    <property type="project" value="UniProtKB-KW"/>
</dbReference>
<dbReference type="InterPro" id="IPR039960">
    <property type="entry name" value="MCP1"/>
</dbReference>
<dbReference type="GO" id="GO:0008168">
    <property type="term" value="F:methyltransferase activity"/>
    <property type="evidence" value="ECO:0007669"/>
    <property type="project" value="UniProtKB-KW"/>
</dbReference>
<keyword evidence="2" id="KW-1133">Transmembrane helix</keyword>
<proteinExistence type="predicted"/>
<feature type="transmembrane region" description="Helical" evidence="2">
    <location>
        <begin position="218"/>
        <end position="241"/>
    </location>
</feature>
<dbReference type="SUPFAM" id="SSF81343">
    <property type="entry name" value="Fumarate reductase respiratory complex transmembrane subunits"/>
    <property type="match status" value="1"/>
</dbReference>
<sequence>MDPSQQDALSKPGSTDTRPLGFMQRLDPSPVQDPVFDPETGEYQPETRDPNPSQRNIAPSRVSVAVSAVQKYSTYPPTLFFALHFANTSLIPLVTRSVSASEPYLLLTRPAYQSPGFEHVALTVPILIHVAAGVVLRNIRASRRARLYGAETRAQRSLLKFWPKMSLQTRLGYLLVPLLGSHVLVNRIVPLIVEGGSSGVGLGYVAHGFARNPTLWNIYYTVFVAAGVWHIAGGWATWLGWRITTARKEGGRSKGTLGGYLAYRESEQVVRKRRRMWWVVNGVAAVGTSLWLAGALGIIGLGGPGSPWEAKNWSAIYRQIPIIGDCL</sequence>
<protein>
    <submittedName>
        <fullName evidence="4">RNA methyltransferase tRNA(M5U54)methyltransferase</fullName>
    </submittedName>
</protein>
<dbReference type="GO" id="GO:0055088">
    <property type="term" value="P:lipid homeostasis"/>
    <property type="evidence" value="ECO:0007669"/>
    <property type="project" value="InterPro"/>
</dbReference>
<keyword evidence="5" id="KW-1185">Reference proteome</keyword>
<keyword evidence="4" id="KW-0808">Transferase</keyword>
<feature type="transmembrane region" description="Helical" evidence="2">
    <location>
        <begin position="278"/>
        <end position="301"/>
    </location>
</feature>
<evidence type="ECO:0000313" key="5">
    <source>
        <dbReference type="Proteomes" id="UP000319663"/>
    </source>
</evidence>
<feature type="domain" description="Mitochondrial adapter protein MCP1 transmembrane" evidence="3">
    <location>
        <begin position="177"/>
        <end position="303"/>
    </location>
</feature>
<dbReference type="GO" id="GO:0005741">
    <property type="term" value="C:mitochondrial outer membrane"/>
    <property type="evidence" value="ECO:0007669"/>
    <property type="project" value="TreeGrafter"/>
</dbReference>